<accession>A0A1W2TPJ3</accession>
<dbReference type="OMA" id="WQSIREM"/>
<proteinExistence type="predicted"/>
<gene>
    <name evidence="1" type="ORF">SAMD00023353_4600800</name>
</gene>
<dbReference type="AlphaFoldDB" id="A0A1W2TPJ3"/>
<evidence type="ECO:0000313" key="1">
    <source>
        <dbReference type="EMBL" id="GAP90328.2"/>
    </source>
</evidence>
<protein>
    <submittedName>
        <fullName evidence="1">Uncharacterized protein</fullName>
    </submittedName>
</protein>
<dbReference type="STRING" id="77044.A0A1W2TPJ3"/>
<reference evidence="1" key="1">
    <citation type="submission" date="2016-03" db="EMBL/GenBank/DDBJ databases">
        <title>Draft genome sequence of Rosellinia necatrix.</title>
        <authorList>
            <person name="Kanematsu S."/>
        </authorList>
    </citation>
    <scope>NUCLEOTIDE SEQUENCE [LARGE SCALE GENOMIC DNA]</scope>
    <source>
        <strain evidence="1">W97</strain>
    </source>
</reference>
<keyword evidence="2" id="KW-1185">Reference proteome</keyword>
<organism evidence="1">
    <name type="scientific">Rosellinia necatrix</name>
    <name type="common">White root-rot fungus</name>
    <dbReference type="NCBI Taxonomy" id="77044"/>
    <lineage>
        <taxon>Eukaryota</taxon>
        <taxon>Fungi</taxon>
        <taxon>Dikarya</taxon>
        <taxon>Ascomycota</taxon>
        <taxon>Pezizomycotina</taxon>
        <taxon>Sordariomycetes</taxon>
        <taxon>Xylariomycetidae</taxon>
        <taxon>Xylariales</taxon>
        <taxon>Xylariaceae</taxon>
        <taxon>Rosellinia</taxon>
    </lineage>
</organism>
<evidence type="ECO:0000313" key="2">
    <source>
        <dbReference type="Proteomes" id="UP000054516"/>
    </source>
</evidence>
<sequence length="468" mass="52377">MDSADEARVIATFVVPGEPRTVEGILKQVYHDLKSGNKDADIELREISQPYIRIEAPTEEDALVLIRTARRLADSHLSGTLTDQKLVFVELPASFTTTNFRIAVQAIDAAKNARPVIEIVPGTPDATLESSSDRYKQIFSENLCTALQEASNLHASVILHVQLGYYLLQSYKPGKYTPEQFDDMVKHPRATGYLETCLGKAPYNEGLSVKAIMRLIRESGSPCVPIDNQTPTSADVTPTYIFECWHDGNRYETQVEMSRTKQGITDGHLKFELNNTTVVPKDAQVPRFEATSISLGRKLDWKIAAMPGDDKVGVSSTIKQYLSMGHTTMQGPHHDIHCYPVTSLPENHTLANKLKSVAMKSIYRFSWKGTGYVVQFTINRRWQSIREMNRKTPKDTDFNVIIYADNWERDSRVPAGKTVGKIWGSDLQGLLRDETGGIEGCASSRVQGLIETILDIRDFFDSCSQVQE</sequence>
<dbReference type="Proteomes" id="UP000054516">
    <property type="component" value="Unassembled WGS sequence"/>
</dbReference>
<dbReference type="EMBL" id="DF977491">
    <property type="protein sequence ID" value="GAP90328.2"/>
    <property type="molecule type" value="Genomic_DNA"/>
</dbReference>
<dbReference type="OrthoDB" id="4739136at2759"/>
<name>A0A1W2TPJ3_ROSNE</name>